<feature type="region of interest" description="Disordered" evidence="3">
    <location>
        <begin position="732"/>
        <end position="763"/>
    </location>
</feature>
<organism evidence="4 5">
    <name type="scientific">Polyrhizophydium stewartii</name>
    <dbReference type="NCBI Taxonomy" id="2732419"/>
    <lineage>
        <taxon>Eukaryota</taxon>
        <taxon>Fungi</taxon>
        <taxon>Fungi incertae sedis</taxon>
        <taxon>Chytridiomycota</taxon>
        <taxon>Chytridiomycota incertae sedis</taxon>
        <taxon>Chytridiomycetes</taxon>
        <taxon>Rhizophydiales</taxon>
        <taxon>Rhizophydiales incertae sedis</taxon>
        <taxon>Polyrhizophydium</taxon>
    </lineage>
</organism>
<keyword evidence="2" id="KW-0067">ATP-binding</keyword>
<reference evidence="4 5" key="1">
    <citation type="submission" date="2023-09" db="EMBL/GenBank/DDBJ databases">
        <title>Pangenome analysis of Batrachochytrium dendrobatidis and related Chytrids.</title>
        <authorList>
            <person name="Yacoub M.N."/>
            <person name="Stajich J.E."/>
            <person name="James T.Y."/>
        </authorList>
    </citation>
    <scope>NUCLEOTIDE SEQUENCE [LARGE SCALE GENOMIC DNA]</scope>
    <source>
        <strain evidence="4 5">JEL0888</strain>
    </source>
</reference>
<dbReference type="InterPro" id="IPR043129">
    <property type="entry name" value="ATPase_NBD"/>
</dbReference>
<accession>A0ABR4N3Q0</accession>
<keyword evidence="1" id="KW-0547">Nucleotide-binding</keyword>
<dbReference type="SUPFAM" id="SSF53067">
    <property type="entry name" value="Actin-like ATPase domain"/>
    <property type="match status" value="2"/>
</dbReference>
<evidence type="ECO:0000256" key="2">
    <source>
        <dbReference type="ARBA" id="ARBA00022840"/>
    </source>
</evidence>
<proteinExistence type="predicted"/>
<keyword evidence="5" id="KW-1185">Reference proteome</keyword>
<dbReference type="InterPro" id="IPR013126">
    <property type="entry name" value="Hsp_70_fam"/>
</dbReference>
<evidence type="ECO:0000256" key="3">
    <source>
        <dbReference type="SAM" id="MobiDB-lite"/>
    </source>
</evidence>
<dbReference type="CDD" id="cd10229">
    <property type="entry name" value="ASKHA_NBD_HSP70_HSPA12"/>
    <property type="match status" value="1"/>
</dbReference>
<evidence type="ECO:0000313" key="4">
    <source>
        <dbReference type="EMBL" id="KAL2914157.1"/>
    </source>
</evidence>
<dbReference type="Pfam" id="PF00012">
    <property type="entry name" value="HSP70"/>
    <property type="match status" value="1"/>
</dbReference>
<dbReference type="PANTHER" id="PTHR14187:SF5">
    <property type="entry name" value="HEAT SHOCK 70 KDA PROTEIN 12A"/>
    <property type="match status" value="1"/>
</dbReference>
<dbReference type="PANTHER" id="PTHR14187">
    <property type="entry name" value="ALPHA KINASE/ELONGATION FACTOR 2 KINASE"/>
    <property type="match status" value="1"/>
</dbReference>
<feature type="compositionally biased region" description="Low complexity" evidence="3">
    <location>
        <begin position="741"/>
        <end position="755"/>
    </location>
</feature>
<evidence type="ECO:0000313" key="5">
    <source>
        <dbReference type="Proteomes" id="UP001527925"/>
    </source>
</evidence>
<comment type="caution">
    <text evidence="4">The sequence shown here is derived from an EMBL/GenBank/DDBJ whole genome shotgun (WGS) entry which is preliminary data.</text>
</comment>
<evidence type="ECO:0000256" key="1">
    <source>
        <dbReference type="ARBA" id="ARBA00022741"/>
    </source>
</evidence>
<feature type="compositionally biased region" description="Low complexity" evidence="3">
    <location>
        <begin position="45"/>
        <end position="61"/>
    </location>
</feature>
<dbReference type="Gene3D" id="3.30.420.40">
    <property type="match status" value="1"/>
</dbReference>
<protein>
    <submittedName>
        <fullName evidence="4">Uncharacterized protein</fullName>
    </submittedName>
</protein>
<gene>
    <name evidence="4" type="ORF">HK105_206415</name>
</gene>
<dbReference type="EMBL" id="JADGIZ020000037">
    <property type="protein sequence ID" value="KAL2914157.1"/>
    <property type="molecule type" value="Genomic_DNA"/>
</dbReference>
<name>A0ABR4N3Q0_9FUNG</name>
<feature type="compositionally biased region" description="Polar residues" evidence="3">
    <location>
        <begin position="33"/>
        <end position="43"/>
    </location>
</feature>
<feature type="region of interest" description="Disordered" evidence="3">
    <location>
        <begin position="17"/>
        <end position="64"/>
    </location>
</feature>
<dbReference type="Proteomes" id="UP001527925">
    <property type="component" value="Unassembled WGS sequence"/>
</dbReference>
<sequence length="898" mass="97138">MCRLKSPGGFRFFKSASRESTAASVDSGIGHGSTASLGSSESDTPAAPAAPAAANSGAASGDRSPPECEFVIGLDFGTTYSGFAFARISDPSEVFTVTEWPNQPAGSPLCKTISSMRYLRVPDGSFEAAFWGHKSRKDEFKLLKSGELFEIKKFKLYFDPSSDRDGLPEDMHWMTPSVDYISFISKFALEKLHARFGNVPAGAIRWCITVPAMWSEASKLQVREAAVKAGIADPNRPESLLIILEPEAAALYALDNIKELQVQHKQTLMILDAGGGTVDLTMHEIAYAPIRPTRSGPVLIENTVESPTTFVPPAPIHAKPPRRGLGLGFRRLEDSHELMEVEHQKPAATKTSFYSMKAYGKSPSKSLSLTPEQLQQLQLQQQQQQQPVMLQQQQPSQTQEGRQKAVLTEVARGVGGLCGSTYVDREFLRYFSRSVGLAHYSSLRRERRDLVFALLQDWETVKRSYAGPASSPEKQDDRPELIQLPNGILKYVPDDVKTLWEQEHGDGVFGIPPDEMQAIFDGPVESTIRLVHKQLEVAAGCNCDYLVLVGGFASSPYLAKRVRDEFAGTFKQVIVPNDPTAAVVRGAVLYGANPILITRRCARNSYGYITNIQLSLFDGANPKDIWARGDGVQYVKVFKCLVAENQPVSPNEEFEAVSYVMKTATGGTLDIDLLSTPTRLEPGKSYSLSSVDNAAIVGHISAKRGPVAEDQKVVIAFTFGSTEITVKASVEQTGEELVTRHQPQPAPSASQQPQQPHQPQPPRLAEMGRLYANLPRRSKLVLSFGLLGFSLGGIWVTDRLQELFPAETPSLAVAAGSGASEPLSAAQVAAAAGTVSLPSPAAGTGAGTGAVAPSGPAYGLSLDEQRRRLAEDVGEARVRAIMAELDAAESSRPAAARK</sequence>